<evidence type="ECO:0000256" key="1">
    <source>
        <dbReference type="SAM" id="SignalP"/>
    </source>
</evidence>
<protein>
    <submittedName>
        <fullName evidence="3">DUF1080 domain-containing protein</fullName>
    </submittedName>
</protein>
<sequence>MKRSFLKFVLGAALVLGTSSAFAQKAQSLFNGKNLDGWKIHGTEKWYVDKGELVCESGPDKEYGYLATDKKYQNFELTVQFKQEANGNSGVFFHSSLEGTKIAGWQAEVAPPNMHTGGIYESYGRGWLIKPEADKEQYLKMGEWNTMKIRVDGDQVTTWLNGHEMITLKDEKIGSIDGQIALQIHSGGGIKVKWKNIKLVPLKG</sequence>
<evidence type="ECO:0000313" key="3">
    <source>
        <dbReference type="EMBL" id="NML36864.1"/>
    </source>
</evidence>
<dbReference type="EMBL" id="JABBGC010000001">
    <property type="protein sequence ID" value="NML36864.1"/>
    <property type="molecule type" value="Genomic_DNA"/>
</dbReference>
<keyword evidence="1" id="KW-0732">Signal</keyword>
<feature type="domain" description="3-keto-alpha-glucoside-1,2-lyase/3-keto-2-hydroxy-glucal hydratase" evidence="2">
    <location>
        <begin position="26"/>
        <end position="199"/>
    </location>
</feature>
<dbReference type="Proteomes" id="UP000583266">
    <property type="component" value="Unassembled WGS sequence"/>
</dbReference>
<dbReference type="AlphaFoldDB" id="A0A848GED7"/>
<dbReference type="Gene3D" id="2.60.120.560">
    <property type="entry name" value="Exo-inulinase, domain 1"/>
    <property type="match status" value="1"/>
</dbReference>
<dbReference type="Pfam" id="PF06439">
    <property type="entry name" value="3keto-disac_hyd"/>
    <property type="match status" value="1"/>
</dbReference>
<reference evidence="3 4" key="1">
    <citation type="submission" date="2020-04" db="EMBL/GenBank/DDBJ databases">
        <title>Chitinophaga sp. G-6-1-13 sp. nov., isolated from soil.</title>
        <authorList>
            <person name="Dahal R.H."/>
            <person name="Chaudhary D.K."/>
        </authorList>
    </citation>
    <scope>NUCLEOTIDE SEQUENCE [LARGE SCALE GENOMIC DNA]</scope>
    <source>
        <strain evidence="3 4">G-6-1-13</strain>
    </source>
</reference>
<evidence type="ECO:0000313" key="4">
    <source>
        <dbReference type="Proteomes" id="UP000583266"/>
    </source>
</evidence>
<organism evidence="3 4">
    <name type="scientific">Chitinophaga fulva</name>
    <dbReference type="NCBI Taxonomy" id="2728842"/>
    <lineage>
        <taxon>Bacteria</taxon>
        <taxon>Pseudomonadati</taxon>
        <taxon>Bacteroidota</taxon>
        <taxon>Chitinophagia</taxon>
        <taxon>Chitinophagales</taxon>
        <taxon>Chitinophagaceae</taxon>
        <taxon>Chitinophaga</taxon>
    </lineage>
</organism>
<dbReference type="GO" id="GO:0016787">
    <property type="term" value="F:hydrolase activity"/>
    <property type="evidence" value="ECO:0007669"/>
    <property type="project" value="InterPro"/>
</dbReference>
<feature type="signal peptide" evidence="1">
    <location>
        <begin position="1"/>
        <end position="23"/>
    </location>
</feature>
<feature type="chain" id="PRO_5032286770" evidence="1">
    <location>
        <begin position="24"/>
        <end position="204"/>
    </location>
</feature>
<comment type="caution">
    <text evidence="3">The sequence shown here is derived from an EMBL/GenBank/DDBJ whole genome shotgun (WGS) entry which is preliminary data.</text>
</comment>
<dbReference type="InterPro" id="IPR010496">
    <property type="entry name" value="AL/BT2_dom"/>
</dbReference>
<gene>
    <name evidence="3" type="ORF">HHL17_06610</name>
</gene>
<accession>A0A848GED7</accession>
<dbReference type="RefSeq" id="WP_169223965.1">
    <property type="nucleotide sequence ID" value="NZ_JABBGC010000001.1"/>
</dbReference>
<keyword evidence="4" id="KW-1185">Reference proteome</keyword>
<name>A0A848GED7_9BACT</name>
<proteinExistence type="predicted"/>
<evidence type="ECO:0000259" key="2">
    <source>
        <dbReference type="Pfam" id="PF06439"/>
    </source>
</evidence>